<dbReference type="InterPro" id="IPR027417">
    <property type="entry name" value="P-loop_NTPase"/>
</dbReference>
<proteinExistence type="predicted"/>
<organism evidence="1 2">
    <name type="scientific">Eikenella halliae</name>
    <dbReference type="NCBI Taxonomy" id="1795832"/>
    <lineage>
        <taxon>Bacteria</taxon>
        <taxon>Pseudomonadati</taxon>
        <taxon>Pseudomonadota</taxon>
        <taxon>Betaproteobacteria</taxon>
        <taxon>Neisseriales</taxon>
        <taxon>Neisseriaceae</taxon>
        <taxon>Eikenella</taxon>
    </lineage>
</organism>
<dbReference type="Gene3D" id="3.30.420.240">
    <property type="match status" value="1"/>
</dbReference>
<dbReference type="Proteomes" id="UP000077726">
    <property type="component" value="Unassembled WGS sequence"/>
</dbReference>
<evidence type="ECO:0000313" key="1">
    <source>
        <dbReference type="EMBL" id="OAM44254.1"/>
    </source>
</evidence>
<name>A0A1B6W1J8_9NEIS</name>
<sequence>MSAIRADINRRISAADIGLSAAPADIAERRAKVMQCTPEAFRFFCKTYLPHYFPDDSESVFHTWAYTELPEIEKEPESVLQGCAASRGEAKTSLTVQAFSLWREVRNAKHNTVIVSDTEDQADAIVEAIKTELTDNPALQLDFPEVCGQGQVWRIGEIRTRQNNQFKAYGAGQGIRGAKKGEVRPDAVYLDDLENEKHTENIRLRDKLTKWIGSVINPLGGAGAKCDILYVGTILCLDSVLARVLKNPFWRSVRFSAIMKWPVNMDLWAEWENIYRNTSKENRANEKAAQAFYEANESAMLEGSEVSWSKRPLLALMKIRARDGIHVFNCEYQNQPGNPENAIFADYLDNCYYRTLPHDVVYFGAVDPSLGKQGKGTDPSAILVGGYQRATGTLFVVEASIKKRVPSLIIQDVIRLQKQYGCLLWVIETVQFQEFFKDELIKEAAKQGAHVPARGVKPSAEKVMRIESIQPHFANGFIKLLPEQRVLIEQLREFPDADHDDGPDGLHMLWMAATSGSGAIDYTAVPRHNDSNGVLTFGSGAW</sequence>
<comment type="caution">
    <text evidence="1">The sequence shown here is derived from an EMBL/GenBank/DDBJ whole genome shotgun (WGS) entry which is preliminary data.</text>
</comment>
<reference evidence="2" key="1">
    <citation type="submission" date="2016-05" db="EMBL/GenBank/DDBJ databases">
        <title>Draft genome of Corynebacterium afermentans subsp. afermentans LCDC 88199T.</title>
        <authorList>
            <person name="Bernier A.-M."/>
            <person name="Bernard K."/>
        </authorList>
    </citation>
    <scope>NUCLEOTIDE SEQUENCE [LARGE SCALE GENOMIC DNA]</scope>
    <source>
        <strain evidence="2">NML130454</strain>
    </source>
</reference>
<dbReference type="Gene3D" id="3.40.50.300">
    <property type="entry name" value="P-loop containing nucleotide triphosphate hydrolases"/>
    <property type="match status" value="1"/>
</dbReference>
<accession>A0A1B6W1J8</accession>
<keyword evidence="2" id="KW-1185">Reference proteome</keyword>
<dbReference type="OrthoDB" id="378710at2"/>
<protein>
    <recommendedName>
        <fullName evidence="3">Terminase large subunit gp17-like C-terminal domain-containing protein</fullName>
    </recommendedName>
</protein>
<evidence type="ECO:0008006" key="3">
    <source>
        <dbReference type="Google" id="ProtNLM"/>
    </source>
</evidence>
<dbReference type="AlphaFoldDB" id="A0A1B6W1J8"/>
<evidence type="ECO:0000313" key="2">
    <source>
        <dbReference type="Proteomes" id="UP000077726"/>
    </source>
</evidence>
<dbReference type="InterPro" id="IPR006517">
    <property type="entry name" value="Phage_terminase_lsu-like_C"/>
</dbReference>
<dbReference type="NCBIfam" id="TIGR01630">
    <property type="entry name" value="psiM2_ORF9"/>
    <property type="match status" value="1"/>
</dbReference>
<dbReference type="EMBL" id="LXSQ01000007">
    <property type="protein sequence ID" value="OAM44254.1"/>
    <property type="molecule type" value="Genomic_DNA"/>
</dbReference>
<dbReference type="STRING" id="1795832.A7Q00_02995"/>
<gene>
    <name evidence="1" type="ORF">A7Q00_02995</name>
</gene>